<evidence type="ECO:0000256" key="1">
    <source>
        <dbReference type="ARBA" id="ARBA00022729"/>
    </source>
</evidence>
<dbReference type="Pfam" id="PF13531">
    <property type="entry name" value="SBP_bac_11"/>
    <property type="match status" value="1"/>
</dbReference>
<reference evidence="2" key="1">
    <citation type="journal article" date="2020" name="mSystems">
        <title>Genome- and Community-Level Interaction Insights into Carbon Utilization and Element Cycling Functions of Hydrothermarchaeota in Hydrothermal Sediment.</title>
        <authorList>
            <person name="Zhou Z."/>
            <person name="Liu Y."/>
            <person name="Xu W."/>
            <person name="Pan J."/>
            <person name="Luo Z.H."/>
            <person name="Li M."/>
        </authorList>
    </citation>
    <scope>NUCLEOTIDE SEQUENCE [LARGE SCALE GENOMIC DNA]</scope>
    <source>
        <strain evidence="2">SpSt-210</strain>
    </source>
</reference>
<evidence type="ECO:0008006" key="3">
    <source>
        <dbReference type="Google" id="ProtNLM"/>
    </source>
</evidence>
<dbReference type="Gene3D" id="3.40.190.10">
    <property type="entry name" value="Periplasmic binding protein-like II"/>
    <property type="match status" value="2"/>
</dbReference>
<dbReference type="SUPFAM" id="SSF53850">
    <property type="entry name" value="Periplasmic binding protein-like II"/>
    <property type="match status" value="1"/>
</dbReference>
<name>A0A831T9W7_9BACT</name>
<dbReference type="EMBL" id="DSIY01000167">
    <property type="protein sequence ID" value="HEG91185.1"/>
    <property type="molecule type" value="Genomic_DNA"/>
</dbReference>
<comment type="caution">
    <text evidence="2">The sequence shown here is derived from an EMBL/GenBank/DDBJ whole genome shotgun (WGS) entry which is preliminary data.</text>
</comment>
<protein>
    <recommendedName>
        <fullName evidence="3">Extracellular solute-binding protein</fullName>
    </recommendedName>
</protein>
<gene>
    <name evidence="2" type="ORF">ENP34_07050</name>
</gene>
<evidence type="ECO:0000313" key="2">
    <source>
        <dbReference type="EMBL" id="HEG91185.1"/>
    </source>
</evidence>
<organism evidence="2">
    <name type="scientific">Thermorudis peleae</name>
    <dbReference type="NCBI Taxonomy" id="1382356"/>
    <lineage>
        <taxon>Bacteria</taxon>
        <taxon>Pseudomonadati</taxon>
        <taxon>Thermomicrobiota</taxon>
        <taxon>Thermomicrobia</taxon>
        <taxon>Thermomicrobia incertae sedis</taxon>
        <taxon>Thermorudis</taxon>
    </lineage>
</organism>
<proteinExistence type="predicted"/>
<dbReference type="PANTHER" id="PTHR30006">
    <property type="entry name" value="THIAMINE-BINDING PERIPLASMIC PROTEIN-RELATED"/>
    <property type="match status" value="1"/>
</dbReference>
<accession>A0A831T9W7</accession>
<sequence>MEKPARRSSDDPLTSRRVSRRVVLRHSVAAGLSLIGLSHLLAACRGAEEAAPQPTQAAGAATPAAAEKMRIPIVNKEMTRDDIVAAIEQEGELVVANWTYTANDQIVAQFQKYVKDTYGVEIKLIYEGTQAPSTYLTNLYTALKAGNPSPYDVMAIEENYWAEAKLQDPPVLEEYLPSPLIPNAERVDEMFRRFPTAIGFQASATPGIVYNKAKVDFLKDWKDLADERLKGKLTLPLPGDITCGGFLLGLAASLGKDYKNPDQMKEVIDFAVDEIGPNVLKYTTDSAEMQQLLRSEAAWAVGFWNSLARLEFLSGYENTVFMIAESGQYLVNGYLWIPKSAPHPILAQIFCDWRLSDSAQFPNDWGIEKGPWAELQEGLLGPSYEKDIPDWFKDQYYTYYPTLDQLRTQYKSVDWDYYAQHSKEWFDYYSQRLGL</sequence>
<keyword evidence="1" id="KW-0732">Signal</keyword>
<dbReference type="AlphaFoldDB" id="A0A831T9W7"/>